<protein>
    <recommendedName>
        <fullName evidence="10">Fumarate hydratase class I</fullName>
        <ecNumber evidence="10">4.2.1.2</ecNumber>
    </recommendedName>
</protein>
<comment type="similarity">
    <text evidence="3 10">Belongs to the class-I fumarase family.</text>
</comment>
<reference evidence="13 14" key="1">
    <citation type="submission" date="2016-09" db="EMBL/GenBank/DDBJ databases">
        <authorList>
            <person name="Capua I."/>
            <person name="De Benedictis P."/>
            <person name="Joannis T."/>
            <person name="Lombin L.H."/>
            <person name="Cattoli G."/>
        </authorList>
    </citation>
    <scope>NUCLEOTIDE SEQUENCE [LARGE SCALE GENOMIC DNA]</scope>
    <source>
        <strain evidence="13 14">GB001</strain>
    </source>
</reference>
<dbReference type="Pfam" id="PF05681">
    <property type="entry name" value="Fumerase"/>
    <property type="match status" value="1"/>
</dbReference>
<dbReference type="Pfam" id="PF05683">
    <property type="entry name" value="Fumerase_C"/>
    <property type="match status" value="1"/>
</dbReference>
<proteinExistence type="inferred from homology"/>
<keyword evidence="5 10" id="KW-0004">4Fe-4S</keyword>
<dbReference type="Proteomes" id="UP000094844">
    <property type="component" value="Unassembled WGS sequence"/>
</dbReference>
<dbReference type="InterPro" id="IPR036660">
    <property type="entry name" value="Fe-S_hydroAse_TtdB_cat_sf"/>
</dbReference>
<accession>A0A1C6YVQ3</accession>
<comment type="subunit">
    <text evidence="4 10">Homodimer.</text>
</comment>
<dbReference type="InterPro" id="IPR011167">
    <property type="entry name" value="Fe_dep_fumarate_hydratase"/>
</dbReference>
<feature type="domain" description="Fe-S hydro-lyase tartrate dehydratase beta-type catalytic" evidence="12">
    <location>
        <begin position="332"/>
        <end position="537"/>
    </location>
</feature>
<dbReference type="InterPro" id="IPR051208">
    <property type="entry name" value="Class-I_Fumarase/Tartrate_DH"/>
</dbReference>
<dbReference type="PANTHER" id="PTHR30389:SF18">
    <property type="entry name" value="FUMARATE HYDRATASE CLASS I, ANAEROBIC"/>
    <property type="match status" value="1"/>
</dbReference>
<name>A0A1C6YVQ3_HAFAL</name>
<dbReference type="EMBL" id="FMIQ01000006">
    <property type="protein sequence ID" value="SCM50923.1"/>
    <property type="molecule type" value="Genomic_DNA"/>
</dbReference>
<evidence type="ECO:0000256" key="9">
    <source>
        <dbReference type="ARBA" id="ARBA00023239"/>
    </source>
</evidence>
<evidence type="ECO:0000256" key="4">
    <source>
        <dbReference type="ARBA" id="ARBA00011738"/>
    </source>
</evidence>
<dbReference type="InterPro" id="IPR004647">
    <property type="entry name" value="Fe-S_hydro-lyase_TtdB-typ_cat"/>
</dbReference>
<dbReference type="EC" id="4.2.1.2" evidence="10"/>
<dbReference type="OrthoDB" id="9798978at2"/>
<evidence type="ECO:0000313" key="13">
    <source>
        <dbReference type="EMBL" id="SCM50923.1"/>
    </source>
</evidence>
<dbReference type="STRING" id="569.A6V27_19835"/>
<evidence type="ECO:0000259" key="11">
    <source>
        <dbReference type="Pfam" id="PF05681"/>
    </source>
</evidence>
<dbReference type="Gene3D" id="3.20.130.10">
    <property type="entry name" value="Fe-S hydro-lyase, tartrate dehydratase beta-type, catalytic domain"/>
    <property type="match status" value="1"/>
</dbReference>
<evidence type="ECO:0000256" key="6">
    <source>
        <dbReference type="ARBA" id="ARBA00022723"/>
    </source>
</evidence>
<dbReference type="PIRSF" id="PIRSF001394">
    <property type="entry name" value="Fe_dep_fumar_hy"/>
    <property type="match status" value="1"/>
</dbReference>
<evidence type="ECO:0000256" key="10">
    <source>
        <dbReference type="PIRNR" id="PIRNR001394"/>
    </source>
</evidence>
<evidence type="ECO:0000256" key="5">
    <source>
        <dbReference type="ARBA" id="ARBA00022485"/>
    </source>
</evidence>
<evidence type="ECO:0000256" key="2">
    <source>
        <dbReference type="ARBA" id="ARBA00001966"/>
    </source>
</evidence>
<evidence type="ECO:0000256" key="8">
    <source>
        <dbReference type="ARBA" id="ARBA00023014"/>
    </source>
</evidence>
<keyword evidence="6 10" id="KW-0479">Metal-binding</keyword>
<dbReference type="PROSITE" id="PS00163">
    <property type="entry name" value="FUMARATE_LYASES"/>
    <property type="match status" value="1"/>
</dbReference>
<comment type="cofactor">
    <cofactor evidence="2 10">
        <name>[4Fe-4S] cluster</name>
        <dbReference type="ChEBI" id="CHEBI:49883"/>
    </cofactor>
</comment>
<dbReference type="PANTHER" id="PTHR30389">
    <property type="entry name" value="FUMARATE HYDRATASE-RELATED"/>
    <property type="match status" value="1"/>
</dbReference>
<dbReference type="GO" id="GO:0046872">
    <property type="term" value="F:metal ion binding"/>
    <property type="evidence" value="ECO:0007669"/>
    <property type="project" value="UniProtKB-UniRule"/>
</dbReference>
<dbReference type="RefSeq" id="WP_072307319.1">
    <property type="nucleotide sequence ID" value="NZ_FMIQ01000006.1"/>
</dbReference>
<keyword evidence="9 10" id="KW-0456">Lyase</keyword>
<dbReference type="GO" id="GO:0004333">
    <property type="term" value="F:fumarate hydratase activity"/>
    <property type="evidence" value="ECO:0007669"/>
    <property type="project" value="UniProtKB-UniRule"/>
</dbReference>
<dbReference type="InterPro" id="IPR020557">
    <property type="entry name" value="Fumarate_lyase_CS"/>
</dbReference>
<dbReference type="InterPro" id="IPR004646">
    <property type="entry name" value="Fe-S_hydro-lyase_TtdA-typ_cat"/>
</dbReference>
<evidence type="ECO:0000256" key="7">
    <source>
        <dbReference type="ARBA" id="ARBA00023004"/>
    </source>
</evidence>
<comment type="catalytic activity">
    <reaction evidence="1 10">
        <text>(S)-malate = fumarate + H2O</text>
        <dbReference type="Rhea" id="RHEA:12460"/>
        <dbReference type="ChEBI" id="CHEBI:15377"/>
        <dbReference type="ChEBI" id="CHEBI:15589"/>
        <dbReference type="ChEBI" id="CHEBI:29806"/>
        <dbReference type="EC" id="4.2.1.2"/>
    </reaction>
</comment>
<dbReference type="NCBIfam" id="TIGR00723">
    <property type="entry name" value="ttdB_fumA_fumB"/>
    <property type="match status" value="1"/>
</dbReference>
<evidence type="ECO:0000256" key="1">
    <source>
        <dbReference type="ARBA" id="ARBA00000929"/>
    </source>
</evidence>
<evidence type="ECO:0000313" key="14">
    <source>
        <dbReference type="Proteomes" id="UP000094844"/>
    </source>
</evidence>
<keyword evidence="7 10" id="KW-0408">Iron</keyword>
<dbReference type="SUPFAM" id="SSF117457">
    <property type="entry name" value="FumA C-terminal domain-like"/>
    <property type="match status" value="1"/>
</dbReference>
<evidence type="ECO:0000256" key="3">
    <source>
        <dbReference type="ARBA" id="ARBA00008876"/>
    </source>
</evidence>
<keyword evidence="8 10" id="KW-0411">Iron-sulfur</keyword>
<sequence>MHKNDFFYQEIFPLSEDETEYYLLTDKYVSTFTINGKEVLKIEPEALTLVSQQAFHDASFFLRPAHQQQVAAILQDPQASENDKYVALQLLRNSEISAKGILPNCQDTGTSTIVAKKGQYVWTDTDDVEALSRGIFNTFRQDNLRYSQNAALDMYNEVNTATNLPGQIDIFATTGAQYSFLFVNKGGGSANKAALYQETKAILEPEKLKAFLIEKMKSLGTAACPPYHIAFVIGGLSAEQTLKTAKLASTKYFDALPVSGNEYGQAFRDTHLEQSLLEASREFGLGAQFGGKYFAHDVRVIRLPRHGGSCPIGMAISCSSDRNIKAKINKQGIWLEKLERHPERLIPQAMRQQQEGQVVNIDLSRPMAEIQLELSRYPVSTRVSLNGPLIVARDIVHAKLKERLERGEPLPQYMKDHPVYYAGPAKKPDEHVSGSMGPTTGGRMDSYVELFQSHGGSLVMLAKGNRSQQVTDACAQHGGFYLGSIGGSAAILAQEYIESLECLEYPELGMEAVWKMNVKNFPAFILVDDKGHSFFDQIQMKACAGCQK</sequence>
<comment type="function">
    <text evidence="10">Catalyzes the reversible hydration of fumarate to (S)-malate.</text>
</comment>
<dbReference type="AlphaFoldDB" id="A0A1C6YVQ3"/>
<dbReference type="GO" id="GO:0051539">
    <property type="term" value="F:4 iron, 4 sulfur cluster binding"/>
    <property type="evidence" value="ECO:0007669"/>
    <property type="project" value="UniProtKB-UniRule"/>
</dbReference>
<dbReference type="GO" id="GO:0006091">
    <property type="term" value="P:generation of precursor metabolites and energy"/>
    <property type="evidence" value="ECO:0007669"/>
    <property type="project" value="InterPro"/>
</dbReference>
<organism evidence="13 14">
    <name type="scientific">Hafnia alvei</name>
    <dbReference type="NCBI Taxonomy" id="569"/>
    <lineage>
        <taxon>Bacteria</taxon>
        <taxon>Pseudomonadati</taxon>
        <taxon>Pseudomonadota</taxon>
        <taxon>Gammaproteobacteria</taxon>
        <taxon>Enterobacterales</taxon>
        <taxon>Hafniaceae</taxon>
        <taxon>Hafnia</taxon>
    </lineage>
</organism>
<feature type="domain" description="Fe-S hydro-lyase tartrate dehydratase alpha-type catalytic" evidence="11">
    <location>
        <begin position="51"/>
        <end position="326"/>
    </location>
</feature>
<gene>
    <name evidence="13" type="ORF">BN1044_00372</name>
</gene>
<evidence type="ECO:0000259" key="12">
    <source>
        <dbReference type="Pfam" id="PF05683"/>
    </source>
</evidence>